<protein>
    <submittedName>
        <fullName evidence="5">5,6-dimethylbenzimidazole synthase</fullName>
        <ecNumber evidence="5">1.13.11.79</ecNumber>
    </submittedName>
</protein>
<dbReference type="InterPro" id="IPR029479">
    <property type="entry name" value="Nitroreductase"/>
</dbReference>
<dbReference type="PANTHER" id="PTHR23026:SF90">
    <property type="entry name" value="IODOTYROSINE DEIODINASE 1"/>
    <property type="match status" value="1"/>
</dbReference>
<gene>
    <name evidence="5" type="primary">bluB</name>
    <name evidence="5" type="ORF">E7Y31_09625</name>
</gene>
<evidence type="ECO:0000313" key="5">
    <source>
        <dbReference type="EMBL" id="THJ74747.1"/>
    </source>
</evidence>
<dbReference type="GO" id="GO:0102919">
    <property type="term" value="F:5,6-dimethylbenzimidazole synthase activity"/>
    <property type="evidence" value="ECO:0007669"/>
    <property type="project" value="UniProtKB-EC"/>
</dbReference>
<name>A0A4S5EQQ3_9ACTN</name>
<keyword evidence="3 5" id="KW-0560">Oxidoreductase</keyword>
<dbReference type="EC" id="1.13.11.79" evidence="5"/>
<dbReference type="OrthoDB" id="9773807at2"/>
<keyword evidence="1" id="KW-0285">Flavoprotein</keyword>
<sequence>MHRRRDVRGQFTGAPIPADVLGRILAAAHAAPSVGLSQPWDFIRVTDDRTRRAFHAHVQHERTVFAATLAGERAERFDGIRIDGILAASMSLVVTYDPARGEPAVLGRHAIADAGLYSVCLAIENLWLAATAEGLGVGWVSFYREPFVQELLGIPAGIRPVAWLCVGPVTHLETTPDLERHGWARRRPLADAVHAERWRGRDDQLPVGSRRG</sequence>
<evidence type="ECO:0000256" key="1">
    <source>
        <dbReference type="ARBA" id="ARBA00022630"/>
    </source>
</evidence>
<evidence type="ECO:0000259" key="4">
    <source>
        <dbReference type="Pfam" id="PF00881"/>
    </source>
</evidence>
<keyword evidence="6" id="KW-1185">Reference proteome</keyword>
<feature type="domain" description="Nitroreductase" evidence="4">
    <location>
        <begin position="3"/>
        <end position="167"/>
    </location>
</feature>
<dbReference type="SUPFAM" id="SSF55469">
    <property type="entry name" value="FMN-dependent nitroreductase-like"/>
    <property type="match status" value="1"/>
</dbReference>
<dbReference type="AlphaFoldDB" id="A0A4S5EQQ3"/>
<dbReference type="InterPro" id="IPR050627">
    <property type="entry name" value="Nitroreductase/BluB"/>
</dbReference>
<dbReference type="InterPro" id="IPR012825">
    <property type="entry name" value="BluB"/>
</dbReference>
<evidence type="ECO:0000256" key="3">
    <source>
        <dbReference type="ARBA" id="ARBA00023002"/>
    </source>
</evidence>
<comment type="caution">
    <text evidence="5">The sequence shown here is derived from an EMBL/GenBank/DDBJ whole genome shotgun (WGS) entry which is preliminary data.</text>
</comment>
<dbReference type="NCBIfam" id="TIGR02476">
    <property type="entry name" value="BluB"/>
    <property type="match status" value="1"/>
</dbReference>
<dbReference type="Proteomes" id="UP000305282">
    <property type="component" value="Unassembled WGS sequence"/>
</dbReference>
<dbReference type="InterPro" id="IPR000415">
    <property type="entry name" value="Nitroreductase-like"/>
</dbReference>
<accession>A0A4S5EQQ3</accession>
<organism evidence="5 6">
    <name type="scientific">Candidatus Frankia alpina</name>
    <dbReference type="NCBI Taxonomy" id="2699483"/>
    <lineage>
        <taxon>Bacteria</taxon>
        <taxon>Bacillati</taxon>
        <taxon>Actinomycetota</taxon>
        <taxon>Actinomycetes</taxon>
        <taxon>Frankiales</taxon>
        <taxon>Frankiaceae</taxon>
        <taxon>Frankia</taxon>
    </lineage>
</organism>
<evidence type="ECO:0000313" key="6">
    <source>
        <dbReference type="Proteomes" id="UP000305282"/>
    </source>
</evidence>
<dbReference type="PANTHER" id="PTHR23026">
    <property type="entry name" value="NADPH NITROREDUCTASE"/>
    <property type="match status" value="1"/>
</dbReference>
<proteinExistence type="predicted"/>
<reference evidence="5 6" key="1">
    <citation type="submission" date="2019-04" db="EMBL/GenBank/DDBJ databases">
        <title>Draft genome sequences for three unisolated Alnus-infective Frankia Sp+ strains, AgTrS, AiOr and AvVan, the first sequenced Frankia strains able to sporulate in-planta.</title>
        <authorList>
            <person name="Bethencourt L."/>
            <person name="Vautrin F."/>
            <person name="Taib N."/>
            <person name="Dubost A."/>
            <person name="Castro-Garcia L."/>
            <person name="Imbaud O."/>
            <person name="Abrouk D."/>
            <person name="Fournier P."/>
            <person name="Briolay J."/>
            <person name="Nguyen A."/>
            <person name="Normand P."/>
            <person name="Fernandez M.P."/>
            <person name="Brochier-Armanet C."/>
            <person name="Herrera-Belaroussi A."/>
        </authorList>
    </citation>
    <scope>NUCLEOTIDE SEQUENCE [LARGE SCALE GENOMIC DNA]</scope>
    <source>
        <strain evidence="5 6">AvVan</strain>
    </source>
</reference>
<dbReference type="Pfam" id="PF00881">
    <property type="entry name" value="Nitroreductase"/>
    <property type="match status" value="1"/>
</dbReference>
<keyword evidence="2" id="KW-0288">FMN</keyword>
<dbReference type="EMBL" id="SSXH01000184">
    <property type="protein sequence ID" value="THJ74747.1"/>
    <property type="molecule type" value="Genomic_DNA"/>
</dbReference>
<evidence type="ECO:0000256" key="2">
    <source>
        <dbReference type="ARBA" id="ARBA00022643"/>
    </source>
</evidence>
<dbReference type="Gene3D" id="3.40.109.10">
    <property type="entry name" value="NADH Oxidase"/>
    <property type="match status" value="1"/>
</dbReference>